<dbReference type="GO" id="GO:0005886">
    <property type="term" value="C:plasma membrane"/>
    <property type="evidence" value="ECO:0007669"/>
    <property type="project" value="UniProtKB-SubCell"/>
</dbReference>
<dbReference type="GO" id="GO:0030256">
    <property type="term" value="C:type I protein secretion system complex"/>
    <property type="evidence" value="ECO:0007669"/>
    <property type="project" value="InterPro"/>
</dbReference>
<dbReference type="GO" id="GO:0006508">
    <property type="term" value="P:proteolysis"/>
    <property type="evidence" value="ECO:0007669"/>
    <property type="project" value="InterPro"/>
</dbReference>
<accession>G2H266</accession>
<evidence type="ECO:0000259" key="14">
    <source>
        <dbReference type="PROSITE" id="PS50929"/>
    </source>
</evidence>
<dbReference type="OrthoDB" id="6828292at2"/>
<dbReference type="AlphaFoldDB" id="G2H266"/>
<dbReference type="GO" id="GO:0140359">
    <property type="term" value="F:ABC-type transporter activity"/>
    <property type="evidence" value="ECO:0007669"/>
    <property type="project" value="InterPro"/>
</dbReference>
<gene>
    <name evidence="16" type="ORF">Rin_00021640</name>
</gene>
<evidence type="ECO:0000313" key="16">
    <source>
        <dbReference type="EMBL" id="EGY27920.1"/>
    </source>
</evidence>
<dbReference type="PATRIC" id="fig|1005043.3.peg.1992"/>
<dbReference type="PANTHER" id="PTHR24221">
    <property type="entry name" value="ATP-BINDING CASSETTE SUB-FAMILY B"/>
    <property type="match status" value="1"/>
</dbReference>
<proteinExistence type="inferred from homology"/>
<dbReference type="PROSITE" id="PS50990">
    <property type="entry name" value="PEPTIDASE_C39"/>
    <property type="match status" value="1"/>
</dbReference>
<evidence type="ECO:0000256" key="12">
    <source>
        <dbReference type="SAM" id="Phobius"/>
    </source>
</evidence>
<dbReference type="InterPro" id="IPR039421">
    <property type="entry name" value="Type_1_exporter"/>
</dbReference>
<evidence type="ECO:0000256" key="9">
    <source>
        <dbReference type="ARBA" id="ARBA00022989"/>
    </source>
</evidence>
<evidence type="ECO:0000256" key="3">
    <source>
        <dbReference type="ARBA" id="ARBA00015531"/>
    </source>
</evidence>
<keyword evidence="5" id="KW-1003">Cell membrane</keyword>
<sequence>MINHAFSALICAERLLRLAGLHPMGTEEFTGKNNIQPDAVVPEKQLKIHIDKFAAPLSARFRLQKLPLKKLTPEHLPLAFRHREGKFVLLARINEDKALLQYADTEQPKIIDRAELNDLWGELCLLCKQSRFDIRWFIPAFLRHRNQLVQVLLLSLLLQLLALIAPLFFQVVMDKVLVHNALATLDVLVITLVIVGIFEVVLKSLREYLFSHTTTRVDIQLGGKLFHHLIRLPLSYFKQRHVGNIVARVRELESIREFITGSALTLCVDVVFSVVLFAVMWMISPYLTLVALTAIPFFVLLAALTTKPLQKRVEQRCCFAAQNGSFLTETVAGVETVKSLALEPRMQHRWEQQTRDFAQANFRVQNFSSQTAQLLQKVTGASVIVLGAYQVMDIHLSIGQLIAFNMLLVQAMLPMTKLVDLWQQSIRAQVGLSLLADMLTLPIEQAAGEEQASEPFKGNIALEQVVFRYRPDLDPVLRQFTLHIHAGEHIGLVGPSGSGKSTVARLLQRLYNAEQGSITIDGRPLNSFSPSFLRRQVGVVMQESHLFNRTVRENIAHSCPTAPLDDVVKAARLAGADEFILALPLGYDTVLSEGGASLSGGQRQRIAIARALLADPRILIFDEATSALDDESQEQIQKNMVEIVANRTVITIAHRLSTVRQCHRIAVFKQGTVVELGPHDELLKLKGSYARLWQQQVNFSEEEIK</sequence>
<dbReference type="InterPro" id="IPR027417">
    <property type="entry name" value="P-loop_NTPase"/>
</dbReference>
<dbReference type="InterPro" id="IPR017871">
    <property type="entry name" value="ABC_transporter-like_CS"/>
</dbReference>
<evidence type="ECO:0000256" key="5">
    <source>
        <dbReference type="ARBA" id="ARBA00022475"/>
    </source>
</evidence>
<feature type="domain" description="ABC transmembrane type-1" evidence="14">
    <location>
        <begin position="151"/>
        <end position="427"/>
    </location>
</feature>
<dbReference type="Pfam" id="PF00664">
    <property type="entry name" value="ABC_membrane"/>
    <property type="match status" value="1"/>
</dbReference>
<name>G2H266_9ENTR</name>
<dbReference type="RefSeq" id="WP_006707792.1">
    <property type="nucleotide sequence ID" value="NZ_AGCA01000512.1"/>
</dbReference>
<dbReference type="PANTHER" id="PTHR24221:SF647">
    <property type="entry name" value="BLL6336 PROTEIN"/>
    <property type="match status" value="1"/>
</dbReference>
<dbReference type="Gene3D" id="1.20.1560.10">
    <property type="entry name" value="ABC transporter type 1, transmembrane domain"/>
    <property type="match status" value="1"/>
</dbReference>
<feature type="transmembrane region" description="Helical" evidence="12">
    <location>
        <begin position="148"/>
        <end position="169"/>
    </location>
</feature>
<dbReference type="GO" id="GO:0005524">
    <property type="term" value="F:ATP binding"/>
    <property type="evidence" value="ECO:0007669"/>
    <property type="project" value="UniProtKB-KW"/>
</dbReference>
<evidence type="ECO:0000259" key="15">
    <source>
        <dbReference type="PROSITE" id="PS50990"/>
    </source>
</evidence>
<dbReference type="GO" id="GO:0008233">
    <property type="term" value="F:peptidase activity"/>
    <property type="evidence" value="ECO:0007669"/>
    <property type="project" value="InterPro"/>
</dbReference>
<feature type="transmembrane region" description="Helical" evidence="12">
    <location>
        <begin position="181"/>
        <end position="202"/>
    </location>
</feature>
<evidence type="ECO:0000256" key="8">
    <source>
        <dbReference type="ARBA" id="ARBA00022840"/>
    </source>
</evidence>
<dbReference type="InterPro" id="IPR010132">
    <property type="entry name" value="ATPase_T1SS_HlyB"/>
</dbReference>
<organism evidence="16 17">
    <name type="scientific">Candidatus Regiella insecticola 5.15</name>
    <dbReference type="NCBI Taxonomy" id="1005043"/>
    <lineage>
        <taxon>Bacteria</taxon>
        <taxon>Pseudomonadati</taxon>
        <taxon>Pseudomonadota</taxon>
        <taxon>Gammaproteobacteria</taxon>
        <taxon>Enterobacterales</taxon>
        <taxon>Enterobacteriaceae</taxon>
        <taxon>aphid secondary symbionts</taxon>
        <taxon>Candidatus Regiella</taxon>
    </lineage>
</organism>
<dbReference type="InterPro" id="IPR005074">
    <property type="entry name" value="Peptidase_C39"/>
</dbReference>
<dbReference type="InterPro" id="IPR003593">
    <property type="entry name" value="AAA+_ATPase"/>
</dbReference>
<keyword evidence="7" id="KW-0547">Nucleotide-binding</keyword>
<evidence type="ECO:0000256" key="11">
    <source>
        <dbReference type="ARBA" id="ARBA00025139"/>
    </source>
</evidence>
<evidence type="ECO:0000256" key="7">
    <source>
        <dbReference type="ARBA" id="ARBA00022741"/>
    </source>
</evidence>
<keyword evidence="9 12" id="KW-1133">Transmembrane helix</keyword>
<dbReference type="PROSITE" id="PS50929">
    <property type="entry name" value="ABC_TM1F"/>
    <property type="match status" value="1"/>
</dbReference>
<keyword evidence="17" id="KW-1185">Reference proteome</keyword>
<dbReference type="SUPFAM" id="SSF52540">
    <property type="entry name" value="P-loop containing nucleoside triphosphate hydrolases"/>
    <property type="match status" value="1"/>
</dbReference>
<evidence type="ECO:0000256" key="1">
    <source>
        <dbReference type="ARBA" id="ARBA00004651"/>
    </source>
</evidence>
<dbReference type="GO" id="GO:0016887">
    <property type="term" value="F:ATP hydrolysis activity"/>
    <property type="evidence" value="ECO:0007669"/>
    <property type="project" value="InterPro"/>
</dbReference>
<feature type="transmembrane region" description="Helical" evidence="12">
    <location>
        <begin position="286"/>
        <end position="306"/>
    </location>
</feature>
<dbReference type="Proteomes" id="UP000004116">
    <property type="component" value="Unassembled WGS sequence"/>
</dbReference>
<keyword evidence="4" id="KW-0813">Transport</keyword>
<dbReference type="Pfam" id="PF00005">
    <property type="entry name" value="ABC_tran"/>
    <property type="match status" value="1"/>
</dbReference>
<evidence type="ECO:0000256" key="10">
    <source>
        <dbReference type="ARBA" id="ARBA00023136"/>
    </source>
</evidence>
<comment type="function">
    <text evidence="11">Part of the ABC transporter complex HlyBD involved in hemolysin export. Transmembrane domains (TMD) form a pore in the inner membrane and the ATP-binding domain (NBD) is responsible for energy generation.</text>
</comment>
<evidence type="ECO:0000313" key="17">
    <source>
        <dbReference type="Proteomes" id="UP000004116"/>
    </source>
</evidence>
<comment type="caution">
    <text evidence="16">The sequence shown here is derived from an EMBL/GenBank/DDBJ whole genome shotgun (WGS) entry which is preliminary data.</text>
</comment>
<dbReference type="EMBL" id="AGCA01000512">
    <property type="protein sequence ID" value="EGY27920.1"/>
    <property type="molecule type" value="Genomic_DNA"/>
</dbReference>
<dbReference type="GO" id="GO:0030253">
    <property type="term" value="P:protein secretion by the type I secretion system"/>
    <property type="evidence" value="ECO:0007669"/>
    <property type="project" value="InterPro"/>
</dbReference>
<dbReference type="PROSITE" id="PS50893">
    <property type="entry name" value="ABC_TRANSPORTER_2"/>
    <property type="match status" value="1"/>
</dbReference>
<evidence type="ECO:0000259" key="13">
    <source>
        <dbReference type="PROSITE" id="PS50893"/>
    </source>
</evidence>
<dbReference type="GO" id="GO:0034040">
    <property type="term" value="F:ATPase-coupled lipid transmembrane transporter activity"/>
    <property type="evidence" value="ECO:0007669"/>
    <property type="project" value="TreeGrafter"/>
</dbReference>
<comment type="similarity">
    <text evidence="2">Belongs to the ABC transporter superfamily. Protein-1 exporter (TC 3.A.1.109) family.</text>
</comment>
<dbReference type="SMART" id="SM00382">
    <property type="entry name" value="AAA"/>
    <property type="match status" value="1"/>
</dbReference>
<dbReference type="Gene3D" id="3.90.70.10">
    <property type="entry name" value="Cysteine proteinases"/>
    <property type="match status" value="1"/>
</dbReference>
<evidence type="ECO:0000256" key="4">
    <source>
        <dbReference type="ARBA" id="ARBA00022448"/>
    </source>
</evidence>
<dbReference type="Gene3D" id="3.40.50.300">
    <property type="entry name" value="P-loop containing nucleotide triphosphate hydrolases"/>
    <property type="match status" value="1"/>
</dbReference>
<evidence type="ECO:0000256" key="6">
    <source>
        <dbReference type="ARBA" id="ARBA00022692"/>
    </source>
</evidence>
<dbReference type="InterPro" id="IPR036640">
    <property type="entry name" value="ABC1_TM_sf"/>
</dbReference>
<comment type="subcellular location">
    <subcellularLocation>
        <location evidence="1">Cell membrane</location>
        <topology evidence="1">Multi-pass membrane protein</topology>
    </subcellularLocation>
</comment>
<dbReference type="InterPro" id="IPR003439">
    <property type="entry name" value="ABC_transporter-like_ATP-bd"/>
</dbReference>
<feature type="transmembrane region" description="Helical" evidence="12">
    <location>
        <begin position="258"/>
        <end position="280"/>
    </location>
</feature>
<dbReference type="PROSITE" id="PS00211">
    <property type="entry name" value="ABC_TRANSPORTER_1"/>
    <property type="match status" value="1"/>
</dbReference>
<keyword evidence="10 12" id="KW-0472">Membrane</keyword>
<evidence type="ECO:0000256" key="2">
    <source>
        <dbReference type="ARBA" id="ARBA00006025"/>
    </source>
</evidence>
<dbReference type="FunFam" id="3.40.50.300:FF:000299">
    <property type="entry name" value="ABC transporter ATP-binding protein/permease"/>
    <property type="match status" value="1"/>
</dbReference>
<dbReference type="NCBIfam" id="TIGR01846">
    <property type="entry name" value="type_I_sec_HlyB"/>
    <property type="match status" value="1"/>
</dbReference>
<reference evidence="16 17" key="1">
    <citation type="journal article" date="2012" name="Genome Res.">
        <title>Genomic basis of endosymbiont-conferred protection against an insect parasitoid.</title>
        <authorList>
            <person name="Hansen A.K."/>
            <person name="Vorburger C."/>
            <person name="Moran N.A."/>
        </authorList>
    </citation>
    <scope>NUCLEOTIDE SEQUENCE [LARGE SCALE GENOMIC DNA]</scope>
    <source>
        <strain evidence="17">R5.15</strain>
    </source>
</reference>
<protein>
    <recommendedName>
        <fullName evidence="3">Alpha-hemolysin translocation ATP-binding protein HlyB</fullName>
    </recommendedName>
</protein>
<dbReference type="InterPro" id="IPR011527">
    <property type="entry name" value="ABC1_TM_dom"/>
</dbReference>
<keyword evidence="6 12" id="KW-0812">Transmembrane</keyword>
<dbReference type="CDD" id="cd18588">
    <property type="entry name" value="ABC_6TM_CyaB_HlyB_like"/>
    <property type="match status" value="1"/>
</dbReference>
<dbReference type="SUPFAM" id="SSF90123">
    <property type="entry name" value="ABC transporter transmembrane region"/>
    <property type="match status" value="1"/>
</dbReference>
<feature type="domain" description="Peptidase C39" evidence="15">
    <location>
        <begin position="1"/>
        <end position="127"/>
    </location>
</feature>
<feature type="domain" description="ABC transporter" evidence="13">
    <location>
        <begin position="460"/>
        <end position="695"/>
    </location>
</feature>
<keyword evidence="8" id="KW-0067">ATP-binding</keyword>